<sequence>MAEVDIIPKIRCDNCGLTVEKIVLGSGPSRNFSRPGTWGGMKAIGGRSADAYGGKDRLDFADLCPACANAALDAAAAALKDHREGAAP</sequence>
<reference evidence="1" key="1">
    <citation type="submission" date="2022-03" db="EMBL/GenBank/DDBJ databases">
        <authorList>
            <person name="Brunel B."/>
        </authorList>
    </citation>
    <scope>NUCLEOTIDE SEQUENCE</scope>
    <source>
        <strain evidence="1">STM4922sample</strain>
    </source>
</reference>
<accession>A0ABN8JR30</accession>
<evidence type="ECO:0000313" key="2">
    <source>
        <dbReference type="Proteomes" id="UP001152604"/>
    </source>
</evidence>
<protein>
    <submittedName>
        <fullName evidence="1">Uncharacterized protein</fullName>
    </submittedName>
</protein>
<organism evidence="1 2">
    <name type="scientific">Mesorhizobium ventifaucium</name>
    <dbReference type="NCBI Taxonomy" id="666020"/>
    <lineage>
        <taxon>Bacteria</taxon>
        <taxon>Pseudomonadati</taxon>
        <taxon>Pseudomonadota</taxon>
        <taxon>Alphaproteobacteria</taxon>
        <taxon>Hyphomicrobiales</taxon>
        <taxon>Phyllobacteriaceae</taxon>
        <taxon>Mesorhizobium</taxon>
    </lineage>
</organism>
<dbReference type="Proteomes" id="UP001152604">
    <property type="component" value="Unassembled WGS sequence"/>
</dbReference>
<dbReference type="EMBL" id="CAKXZS010000014">
    <property type="protein sequence ID" value="CAH2399131.1"/>
    <property type="molecule type" value="Genomic_DNA"/>
</dbReference>
<name>A0ABN8JR30_9HYPH</name>
<comment type="caution">
    <text evidence="1">The sequence shown here is derived from an EMBL/GenBank/DDBJ whole genome shotgun (WGS) entry which is preliminary data.</text>
</comment>
<evidence type="ECO:0000313" key="1">
    <source>
        <dbReference type="EMBL" id="CAH2399131.1"/>
    </source>
</evidence>
<keyword evidence="2" id="KW-1185">Reference proteome</keyword>
<proteinExistence type="predicted"/>
<dbReference type="RefSeq" id="WP_254024934.1">
    <property type="nucleotide sequence ID" value="NZ_CAKXZS010000014.1"/>
</dbReference>
<gene>
    <name evidence="1" type="ORF">MES4922_210112</name>
</gene>